<sequence>MKWYQLTKWMPEKKLTPFIEPFKRHNELDQMEIKTSKRGSALFTNGKYQARDTKEYYLEVVNG</sequence>
<name>A0A0F9L5G9_9ZZZZ</name>
<dbReference type="AlphaFoldDB" id="A0A0F9L5G9"/>
<accession>A0A0F9L5G9</accession>
<comment type="caution">
    <text evidence="1">The sequence shown here is derived from an EMBL/GenBank/DDBJ whole genome shotgun (WGS) entry which is preliminary data.</text>
</comment>
<gene>
    <name evidence="1" type="ORF">LCGC14_1554660</name>
</gene>
<reference evidence="1" key="1">
    <citation type="journal article" date="2015" name="Nature">
        <title>Complex archaea that bridge the gap between prokaryotes and eukaryotes.</title>
        <authorList>
            <person name="Spang A."/>
            <person name="Saw J.H."/>
            <person name="Jorgensen S.L."/>
            <person name="Zaremba-Niedzwiedzka K."/>
            <person name="Martijn J."/>
            <person name="Lind A.E."/>
            <person name="van Eijk R."/>
            <person name="Schleper C."/>
            <person name="Guy L."/>
            <person name="Ettema T.J."/>
        </authorList>
    </citation>
    <scope>NUCLEOTIDE SEQUENCE</scope>
</reference>
<organism evidence="1">
    <name type="scientific">marine sediment metagenome</name>
    <dbReference type="NCBI Taxonomy" id="412755"/>
    <lineage>
        <taxon>unclassified sequences</taxon>
        <taxon>metagenomes</taxon>
        <taxon>ecological metagenomes</taxon>
    </lineage>
</organism>
<protein>
    <submittedName>
        <fullName evidence="1">Uncharacterized protein</fullName>
    </submittedName>
</protein>
<evidence type="ECO:0000313" key="1">
    <source>
        <dbReference type="EMBL" id="KKM52777.1"/>
    </source>
</evidence>
<proteinExistence type="predicted"/>
<dbReference type="EMBL" id="LAZR01011932">
    <property type="protein sequence ID" value="KKM52777.1"/>
    <property type="molecule type" value="Genomic_DNA"/>
</dbReference>